<dbReference type="PATRIC" id="fig|28037.99.peg.1482"/>
<evidence type="ECO:0000256" key="2">
    <source>
        <dbReference type="ARBA" id="ARBA00022679"/>
    </source>
</evidence>
<dbReference type="Proteomes" id="UP000028093">
    <property type="component" value="Unassembled WGS sequence"/>
</dbReference>
<dbReference type="InterPro" id="IPR029044">
    <property type="entry name" value="Nucleotide-diphossugar_trans"/>
</dbReference>
<dbReference type="Gene3D" id="3.90.550.10">
    <property type="entry name" value="Spore Coat Polysaccharide Biosynthesis Protein SpsA, Chain A"/>
    <property type="match status" value="1"/>
</dbReference>
<evidence type="ECO:0000256" key="1">
    <source>
        <dbReference type="ARBA" id="ARBA00022676"/>
    </source>
</evidence>
<dbReference type="AlphaFoldDB" id="A0A081PNP9"/>
<reference evidence="4 5" key="1">
    <citation type="submission" date="2014-05" db="EMBL/GenBank/DDBJ databases">
        <authorList>
            <person name="Daugherty S.C."/>
            <person name="Tallon L.J."/>
            <person name="Sadzewicz L."/>
            <person name="Kilian M."/>
            <person name="Tettelin H."/>
        </authorList>
    </citation>
    <scope>NUCLEOTIDE SEQUENCE [LARGE SCALE GENOMIC DNA]</scope>
    <source>
        <strain evidence="4 5">SK1126</strain>
    </source>
</reference>
<keyword evidence="1" id="KW-0328">Glycosyltransferase</keyword>
<name>A0A081PNP9_STRMT</name>
<protein>
    <submittedName>
        <fullName evidence="4">Glycosyl transferase 2 family protein</fullName>
    </submittedName>
</protein>
<dbReference type="PANTHER" id="PTHR22916:SF51">
    <property type="entry name" value="GLYCOSYLTRANSFERASE EPSH-RELATED"/>
    <property type="match status" value="1"/>
</dbReference>
<dbReference type="PANTHER" id="PTHR22916">
    <property type="entry name" value="GLYCOSYLTRANSFERASE"/>
    <property type="match status" value="1"/>
</dbReference>
<dbReference type="CDD" id="cd00761">
    <property type="entry name" value="Glyco_tranf_GTA_type"/>
    <property type="match status" value="1"/>
</dbReference>
<accession>A0A081PNP9</accession>
<evidence type="ECO:0000259" key="3">
    <source>
        <dbReference type="Pfam" id="PF00535"/>
    </source>
</evidence>
<feature type="domain" description="Glycosyltransferase 2-like" evidence="3">
    <location>
        <begin position="5"/>
        <end position="170"/>
    </location>
</feature>
<dbReference type="RefSeq" id="WP_033682308.1">
    <property type="nucleotide sequence ID" value="NZ_JPFT01000007.1"/>
</dbReference>
<keyword evidence="2 4" id="KW-0808">Transferase</keyword>
<dbReference type="SUPFAM" id="SSF53448">
    <property type="entry name" value="Nucleotide-diphospho-sugar transferases"/>
    <property type="match status" value="1"/>
</dbReference>
<proteinExistence type="predicted"/>
<organism evidence="4 5">
    <name type="scientific">Streptococcus mitis</name>
    <dbReference type="NCBI Taxonomy" id="28037"/>
    <lineage>
        <taxon>Bacteria</taxon>
        <taxon>Bacillati</taxon>
        <taxon>Bacillota</taxon>
        <taxon>Bacilli</taxon>
        <taxon>Lactobacillales</taxon>
        <taxon>Streptococcaceae</taxon>
        <taxon>Streptococcus</taxon>
        <taxon>Streptococcus mitis group</taxon>
    </lineage>
</organism>
<comment type="caution">
    <text evidence="4">The sequence shown here is derived from an EMBL/GenBank/DDBJ whole genome shotgun (WGS) entry which is preliminary data.</text>
</comment>
<dbReference type="GO" id="GO:0016757">
    <property type="term" value="F:glycosyltransferase activity"/>
    <property type="evidence" value="ECO:0007669"/>
    <property type="project" value="UniProtKB-KW"/>
</dbReference>
<dbReference type="Pfam" id="PF00535">
    <property type="entry name" value="Glycos_transf_2"/>
    <property type="match status" value="1"/>
</dbReference>
<dbReference type="InterPro" id="IPR001173">
    <property type="entry name" value="Glyco_trans_2-like"/>
</dbReference>
<gene>
    <name evidence="4" type="ORF">SK1126_1569</name>
</gene>
<sequence>MDQISIVVPVYNVENCLSYCVESLRQQTYKNIEIILVDDGSTDSSGEICDQYAREDNRIKVLHIENGGQSRARNIGVKEASSDWIMFLDSDDYYDLRAVEYLVDLRDKYDVDLVVTSIIEVRNHKINSVGEGFSLENSKKLDKGEALVQMFYGNSVGTHPGGKLYKKDILLKYPYPEGMIYEDLAIAYEHIATSGEIAVGSINLYKYYRRPGSTVNSAYSTRLLDFYKAMDCNRSYVERDYSTNQEMRRALNVRYVFNGLHIVHALLGSNMYQEVNKVRKEYIQYFKDVIPNPNVTRKNKLKYILFLVSAKLYNTIRNKIG</sequence>
<dbReference type="EMBL" id="JPFT01000007">
    <property type="protein sequence ID" value="KEQ32322.1"/>
    <property type="molecule type" value="Genomic_DNA"/>
</dbReference>
<evidence type="ECO:0000313" key="5">
    <source>
        <dbReference type="Proteomes" id="UP000028093"/>
    </source>
</evidence>
<evidence type="ECO:0000313" key="4">
    <source>
        <dbReference type="EMBL" id="KEQ32322.1"/>
    </source>
</evidence>